<dbReference type="Gene3D" id="1.10.357.10">
    <property type="entry name" value="Tetracycline Repressor, domain 2"/>
    <property type="match status" value="1"/>
</dbReference>
<evidence type="ECO:0000256" key="1">
    <source>
        <dbReference type="ARBA" id="ARBA00023015"/>
    </source>
</evidence>
<accession>A0A8J3NIC9</accession>
<evidence type="ECO:0000256" key="4">
    <source>
        <dbReference type="PROSITE-ProRule" id="PRU00335"/>
    </source>
</evidence>
<dbReference type="InterPro" id="IPR049445">
    <property type="entry name" value="TetR_SbtR-like_C"/>
</dbReference>
<dbReference type="GO" id="GO:0000976">
    <property type="term" value="F:transcription cis-regulatory region binding"/>
    <property type="evidence" value="ECO:0007669"/>
    <property type="project" value="TreeGrafter"/>
</dbReference>
<dbReference type="InterPro" id="IPR001647">
    <property type="entry name" value="HTH_TetR"/>
</dbReference>
<protein>
    <submittedName>
        <fullName evidence="6">TetR family transcriptional regulator</fullName>
    </submittedName>
</protein>
<evidence type="ECO:0000313" key="7">
    <source>
        <dbReference type="Proteomes" id="UP000601223"/>
    </source>
</evidence>
<gene>
    <name evidence="6" type="ORF">Cba03nite_33810</name>
</gene>
<reference evidence="6 7" key="1">
    <citation type="submission" date="2021-01" db="EMBL/GenBank/DDBJ databases">
        <title>Whole genome shotgun sequence of Catellatospora bangladeshensis NBRC 107357.</title>
        <authorList>
            <person name="Komaki H."/>
            <person name="Tamura T."/>
        </authorList>
    </citation>
    <scope>NUCLEOTIDE SEQUENCE [LARGE SCALE GENOMIC DNA]</scope>
    <source>
        <strain evidence="6 7">NBRC 107357</strain>
    </source>
</reference>
<keyword evidence="2 4" id="KW-0238">DNA-binding</keyword>
<dbReference type="PANTHER" id="PTHR30055">
    <property type="entry name" value="HTH-TYPE TRANSCRIPTIONAL REGULATOR RUTR"/>
    <property type="match status" value="1"/>
</dbReference>
<dbReference type="PROSITE" id="PS50977">
    <property type="entry name" value="HTH_TETR_2"/>
    <property type="match status" value="1"/>
</dbReference>
<keyword evidence="3" id="KW-0804">Transcription</keyword>
<dbReference type="Pfam" id="PF21597">
    <property type="entry name" value="TetR_C_43"/>
    <property type="match status" value="1"/>
</dbReference>
<dbReference type="Proteomes" id="UP000601223">
    <property type="component" value="Unassembled WGS sequence"/>
</dbReference>
<feature type="domain" description="HTH tetR-type" evidence="5">
    <location>
        <begin position="75"/>
        <end position="133"/>
    </location>
</feature>
<dbReference type="Pfam" id="PF00440">
    <property type="entry name" value="TetR_N"/>
    <property type="match status" value="1"/>
</dbReference>
<dbReference type="SUPFAM" id="SSF46689">
    <property type="entry name" value="Homeodomain-like"/>
    <property type="match status" value="1"/>
</dbReference>
<evidence type="ECO:0000256" key="2">
    <source>
        <dbReference type="ARBA" id="ARBA00023125"/>
    </source>
</evidence>
<proteinExistence type="predicted"/>
<keyword evidence="1" id="KW-0805">Transcription regulation</keyword>
<dbReference type="InterPro" id="IPR036271">
    <property type="entry name" value="Tet_transcr_reg_TetR-rel_C_sf"/>
</dbReference>
<organism evidence="6 7">
    <name type="scientific">Catellatospora bangladeshensis</name>
    <dbReference type="NCBI Taxonomy" id="310355"/>
    <lineage>
        <taxon>Bacteria</taxon>
        <taxon>Bacillati</taxon>
        <taxon>Actinomycetota</taxon>
        <taxon>Actinomycetes</taxon>
        <taxon>Micromonosporales</taxon>
        <taxon>Micromonosporaceae</taxon>
        <taxon>Catellatospora</taxon>
    </lineage>
</organism>
<dbReference type="InterPro" id="IPR009057">
    <property type="entry name" value="Homeodomain-like_sf"/>
</dbReference>
<evidence type="ECO:0000259" key="5">
    <source>
        <dbReference type="PROSITE" id="PS50977"/>
    </source>
</evidence>
<dbReference type="InterPro" id="IPR050109">
    <property type="entry name" value="HTH-type_TetR-like_transc_reg"/>
</dbReference>
<dbReference type="PANTHER" id="PTHR30055:SF234">
    <property type="entry name" value="HTH-TYPE TRANSCRIPTIONAL REGULATOR BETI"/>
    <property type="match status" value="1"/>
</dbReference>
<keyword evidence="7" id="KW-1185">Reference proteome</keyword>
<comment type="caution">
    <text evidence="6">The sequence shown here is derived from an EMBL/GenBank/DDBJ whole genome shotgun (WGS) entry which is preliminary data.</text>
</comment>
<dbReference type="SUPFAM" id="SSF48498">
    <property type="entry name" value="Tetracyclin repressor-like, C-terminal domain"/>
    <property type="match status" value="1"/>
</dbReference>
<evidence type="ECO:0000256" key="3">
    <source>
        <dbReference type="ARBA" id="ARBA00023163"/>
    </source>
</evidence>
<name>A0A8J3NIC9_9ACTN</name>
<dbReference type="GO" id="GO:0003700">
    <property type="term" value="F:DNA-binding transcription factor activity"/>
    <property type="evidence" value="ECO:0007669"/>
    <property type="project" value="TreeGrafter"/>
</dbReference>
<sequence>MRPQGAGQAVAEVVEAGLRDVDAEGADGRHDDLLESERNASFRFSLAERNDLFHCYGGRMTTATSGLPGRRGQAARNDEVILAAAREVFLANPSAPIAAVAERAGVGISALYRRYPSKEELLRTLCHEGLRRYIAEAEAAADEPDDWRAFTGFVERIVAADVHSLTVHLAGTFIPTEQMGRDAVRASELAEALMRRAHRSGRLRPDVVTADLILLLEGCAAVRVPDPDRTAALRRRYLAVHLAGWAARDAADLPGPPPTAAELNWRWQQ</sequence>
<dbReference type="EMBL" id="BONF01000017">
    <property type="protein sequence ID" value="GIF82032.1"/>
    <property type="molecule type" value="Genomic_DNA"/>
</dbReference>
<dbReference type="AlphaFoldDB" id="A0A8J3NIC9"/>
<feature type="DNA-binding region" description="H-T-H motif" evidence="4">
    <location>
        <begin position="96"/>
        <end position="115"/>
    </location>
</feature>
<evidence type="ECO:0000313" key="6">
    <source>
        <dbReference type="EMBL" id="GIF82032.1"/>
    </source>
</evidence>